<keyword evidence="6" id="KW-0520">NAD</keyword>
<keyword evidence="3" id="KW-0479">Metal-binding</keyword>
<dbReference type="Gene3D" id="3.40.50.720">
    <property type="entry name" value="NAD(P)-binding Rossmann-like Domain"/>
    <property type="match status" value="1"/>
</dbReference>
<dbReference type="Pfam" id="PF08240">
    <property type="entry name" value="ADH_N"/>
    <property type="match status" value="1"/>
</dbReference>
<gene>
    <name evidence="8" type="ORF">K505DRAFT_370420</name>
</gene>
<evidence type="ECO:0000256" key="6">
    <source>
        <dbReference type="ARBA" id="ARBA00023027"/>
    </source>
</evidence>
<evidence type="ECO:0000256" key="2">
    <source>
        <dbReference type="ARBA" id="ARBA00008072"/>
    </source>
</evidence>
<keyword evidence="5" id="KW-0560">Oxidoreductase</keyword>
<evidence type="ECO:0000313" key="9">
    <source>
        <dbReference type="Proteomes" id="UP000799757"/>
    </source>
</evidence>
<reference evidence="8" key="1">
    <citation type="journal article" date="2020" name="Stud. Mycol.">
        <title>101 Dothideomycetes genomes: a test case for predicting lifestyles and emergence of pathogens.</title>
        <authorList>
            <person name="Haridas S."/>
            <person name="Albert R."/>
            <person name="Binder M."/>
            <person name="Bloem J."/>
            <person name="Labutti K."/>
            <person name="Salamov A."/>
            <person name="Andreopoulos B."/>
            <person name="Baker S."/>
            <person name="Barry K."/>
            <person name="Bills G."/>
            <person name="Bluhm B."/>
            <person name="Cannon C."/>
            <person name="Castanera R."/>
            <person name="Culley D."/>
            <person name="Daum C."/>
            <person name="Ezra D."/>
            <person name="Gonzalez J."/>
            <person name="Henrissat B."/>
            <person name="Kuo A."/>
            <person name="Liang C."/>
            <person name="Lipzen A."/>
            <person name="Lutzoni F."/>
            <person name="Magnuson J."/>
            <person name="Mondo S."/>
            <person name="Nolan M."/>
            <person name="Ohm R."/>
            <person name="Pangilinan J."/>
            <person name="Park H.-J."/>
            <person name="Ramirez L."/>
            <person name="Alfaro M."/>
            <person name="Sun H."/>
            <person name="Tritt A."/>
            <person name="Yoshinaga Y."/>
            <person name="Zwiers L.-H."/>
            <person name="Turgeon B."/>
            <person name="Goodwin S."/>
            <person name="Spatafora J."/>
            <person name="Crous P."/>
            <person name="Grigoriev I."/>
        </authorList>
    </citation>
    <scope>NUCLEOTIDE SEQUENCE</scope>
    <source>
        <strain evidence="8">CBS 109.77</strain>
    </source>
</reference>
<dbReference type="AlphaFoldDB" id="A0A6A6XVE8"/>
<dbReference type="InterPro" id="IPR013154">
    <property type="entry name" value="ADH-like_N"/>
</dbReference>
<feature type="domain" description="Enoyl reductase (ER)" evidence="7">
    <location>
        <begin position="10"/>
        <end position="341"/>
    </location>
</feature>
<dbReference type="InterPro" id="IPR036291">
    <property type="entry name" value="NAD(P)-bd_dom_sf"/>
</dbReference>
<dbReference type="SUPFAM" id="SSF50129">
    <property type="entry name" value="GroES-like"/>
    <property type="match status" value="1"/>
</dbReference>
<dbReference type="InterPro" id="IPR013149">
    <property type="entry name" value="ADH-like_C"/>
</dbReference>
<dbReference type="Gene3D" id="3.90.180.10">
    <property type="entry name" value="Medium-chain alcohol dehydrogenases, catalytic domain"/>
    <property type="match status" value="1"/>
</dbReference>
<name>A0A6A6XVE8_9PLEO</name>
<dbReference type="GO" id="GO:0046872">
    <property type="term" value="F:metal ion binding"/>
    <property type="evidence" value="ECO:0007669"/>
    <property type="project" value="UniProtKB-KW"/>
</dbReference>
<accession>A0A6A6XVE8</accession>
<dbReference type="SMART" id="SM00829">
    <property type="entry name" value="PKS_ER"/>
    <property type="match status" value="1"/>
</dbReference>
<keyword evidence="9" id="KW-1185">Reference proteome</keyword>
<organism evidence="8 9">
    <name type="scientific">Melanomma pulvis-pyrius CBS 109.77</name>
    <dbReference type="NCBI Taxonomy" id="1314802"/>
    <lineage>
        <taxon>Eukaryota</taxon>
        <taxon>Fungi</taxon>
        <taxon>Dikarya</taxon>
        <taxon>Ascomycota</taxon>
        <taxon>Pezizomycotina</taxon>
        <taxon>Dothideomycetes</taxon>
        <taxon>Pleosporomycetidae</taxon>
        <taxon>Pleosporales</taxon>
        <taxon>Melanommataceae</taxon>
        <taxon>Melanomma</taxon>
    </lineage>
</organism>
<dbReference type="InterPro" id="IPR011032">
    <property type="entry name" value="GroES-like_sf"/>
</dbReference>
<evidence type="ECO:0000259" key="7">
    <source>
        <dbReference type="SMART" id="SM00829"/>
    </source>
</evidence>
<evidence type="ECO:0000256" key="5">
    <source>
        <dbReference type="ARBA" id="ARBA00023002"/>
    </source>
</evidence>
<dbReference type="FunFam" id="3.40.50.720:FF:000039">
    <property type="entry name" value="Alcohol dehydrogenase AdhP"/>
    <property type="match status" value="1"/>
</dbReference>
<dbReference type="SUPFAM" id="SSF51735">
    <property type="entry name" value="NAD(P)-binding Rossmann-fold domains"/>
    <property type="match status" value="1"/>
</dbReference>
<dbReference type="GO" id="GO:0004022">
    <property type="term" value="F:alcohol dehydrogenase (NAD+) activity"/>
    <property type="evidence" value="ECO:0007669"/>
    <property type="project" value="TreeGrafter"/>
</dbReference>
<evidence type="ECO:0000256" key="3">
    <source>
        <dbReference type="ARBA" id="ARBA00022723"/>
    </source>
</evidence>
<dbReference type="GO" id="GO:0005737">
    <property type="term" value="C:cytoplasm"/>
    <property type="evidence" value="ECO:0007669"/>
    <property type="project" value="TreeGrafter"/>
</dbReference>
<protein>
    <submittedName>
        <fullName evidence="8">Alcohol dehydrogenase</fullName>
    </submittedName>
</protein>
<keyword evidence="4" id="KW-0862">Zinc</keyword>
<dbReference type="Proteomes" id="UP000799757">
    <property type="component" value="Unassembled WGS sequence"/>
</dbReference>
<comment type="similarity">
    <text evidence="2">Belongs to the zinc-containing alcohol dehydrogenase family.</text>
</comment>
<proteinExistence type="inferred from homology"/>
<evidence type="ECO:0000256" key="1">
    <source>
        <dbReference type="ARBA" id="ARBA00001947"/>
    </source>
</evidence>
<dbReference type="OrthoDB" id="1879366at2759"/>
<dbReference type="EMBL" id="MU001751">
    <property type="protein sequence ID" value="KAF2800228.1"/>
    <property type="molecule type" value="Genomic_DNA"/>
</dbReference>
<dbReference type="Pfam" id="PF00107">
    <property type="entry name" value="ADH_zinc_N"/>
    <property type="match status" value="1"/>
</dbReference>
<dbReference type="PANTHER" id="PTHR42940:SF8">
    <property type="entry name" value="VACUOLAR PROTEIN SORTING-ASSOCIATED PROTEIN 11"/>
    <property type="match status" value="1"/>
</dbReference>
<dbReference type="PANTHER" id="PTHR42940">
    <property type="entry name" value="ALCOHOL DEHYDROGENASE 1-RELATED"/>
    <property type="match status" value="1"/>
</dbReference>
<evidence type="ECO:0000256" key="4">
    <source>
        <dbReference type="ARBA" id="ARBA00022833"/>
    </source>
</evidence>
<comment type="cofactor">
    <cofactor evidence="1">
        <name>Zn(2+)</name>
        <dbReference type="ChEBI" id="CHEBI:29105"/>
    </cofactor>
</comment>
<dbReference type="InterPro" id="IPR020843">
    <property type="entry name" value="ER"/>
</dbReference>
<evidence type="ECO:0000313" key="8">
    <source>
        <dbReference type="EMBL" id="KAF2800228.1"/>
    </source>
</evidence>
<sequence>MMKAAQWDPAQKKVVVNEVSKPTAGPGQFLVKLASASLCHSDLMSMAMPHQKPITIGHEGAGYIEKIDPAAENKGFNVGDAIGFTYIVDFCNNCEGCAVHSNHCLVKKSRVHGFDEPGLFAEYAAVDAHSCILLPQNLPPETSAPMFCGGITAFHCVDSCELKPGQWLVIIGCGGLGQLACQYAKAMGFKVIGLDINDDILDTVKSQGADAVFNSRTNKNYVEEARAFMDRGPNKGADAVAVFSAADAAYRSAPPLVKLGGIIMVVGLPANGVTFDALDIARGTYRVKGDSTGIPSRIKKAIDFTAKHNIRPEVEIHKSLEDVNGMVERMKKGELTKRQLVQFA</sequence>